<comment type="caution">
    <text evidence="2">The sequence shown here is derived from an EMBL/GenBank/DDBJ whole genome shotgun (WGS) entry which is preliminary data.</text>
</comment>
<dbReference type="RefSeq" id="WP_002390030.1">
    <property type="nucleotide sequence ID" value="NZ_GL454430.1"/>
</dbReference>
<proteinExistence type="predicted"/>
<dbReference type="PROSITE" id="PS51186">
    <property type="entry name" value="GNAT"/>
    <property type="match status" value="1"/>
</dbReference>
<protein>
    <submittedName>
        <fullName evidence="2">Acetyltransferase, GNAT family</fullName>
    </submittedName>
</protein>
<dbReference type="InterPro" id="IPR000182">
    <property type="entry name" value="GNAT_dom"/>
</dbReference>
<sequence length="148" mass="17455">MEIHFEKVTSDNRKAVENLQVFAEQQTFIESMAENLKESDQFPEWESAGIYDGNQLIGYAMYGRWQDGRVWLDRFLIDQRFQGQGYGKAACRLLMLMLIEKYQTNKLYLSVYDTNSSAIRLYQQLGFVFNGELDTNGERVMEWTYQNK</sequence>
<dbReference type="GO" id="GO:0016747">
    <property type="term" value="F:acyltransferase activity, transferring groups other than amino-acyl groups"/>
    <property type="evidence" value="ECO:0007669"/>
    <property type="project" value="InterPro"/>
</dbReference>
<dbReference type="InterPro" id="IPR016181">
    <property type="entry name" value="Acyl_CoA_acyltransferase"/>
</dbReference>
<dbReference type="CDD" id="cd04301">
    <property type="entry name" value="NAT_SF"/>
    <property type="match status" value="1"/>
</dbReference>
<dbReference type="PANTHER" id="PTHR43415:SF3">
    <property type="entry name" value="GNAT-FAMILY ACETYLTRANSFERASE"/>
    <property type="match status" value="1"/>
</dbReference>
<evidence type="ECO:0000313" key="2">
    <source>
        <dbReference type="EMBL" id="EFM83479.1"/>
    </source>
</evidence>
<dbReference type="Pfam" id="PF00583">
    <property type="entry name" value="Acetyltransf_1"/>
    <property type="match status" value="1"/>
</dbReference>
<dbReference type="InterPro" id="IPR027455">
    <property type="entry name" value="Sper_AcTfrase_N"/>
</dbReference>
<evidence type="ECO:0000259" key="1">
    <source>
        <dbReference type="PROSITE" id="PS51186"/>
    </source>
</evidence>
<dbReference type="Gene3D" id="1.10.287.900">
    <property type="entry name" value="The crystal structure of the spermine/spermidine acetyltransferase from enterococcus faecali"/>
    <property type="match status" value="1"/>
</dbReference>
<name>A0A125W7Y3_ENTFL</name>
<keyword evidence="2" id="KW-0808">Transferase</keyword>
<feature type="domain" description="N-acetyltransferase" evidence="1">
    <location>
        <begin position="3"/>
        <end position="146"/>
    </location>
</feature>
<dbReference type="Proteomes" id="UP000004846">
    <property type="component" value="Unassembled WGS sequence"/>
</dbReference>
<reference evidence="2 3" key="1">
    <citation type="submission" date="2010-07" db="EMBL/GenBank/DDBJ databases">
        <authorList>
            <person name="Sid Ahmed O."/>
        </authorList>
    </citation>
    <scope>NUCLEOTIDE SEQUENCE [LARGE SCALE GENOMIC DNA]</scope>
    <source>
        <strain evidence="2 3">TX4248</strain>
    </source>
</reference>
<evidence type="ECO:0000313" key="3">
    <source>
        <dbReference type="Proteomes" id="UP000004846"/>
    </source>
</evidence>
<dbReference type="Gene3D" id="3.40.630.30">
    <property type="match status" value="1"/>
</dbReference>
<dbReference type="AlphaFoldDB" id="A0A125W7Y3"/>
<dbReference type="SUPFAM" id="SSF55729">
    <property type="entry name" value="Acyl-CoA N-acyltransferases (Nat)"/>
    <property type="match status" value="1"/>
</dbReference>
<gene>
    <name evidence="2" type="ORF">HMPREF9498_00937</name>
</gene>
<organism evidence="2 3">
    <name type="scientific">Enterococcus faecalis TX4248</name>
    <dbReference type="NCBI Taxonomy" id="749495"/>
    <lineage>
        <taxon>Bacteria</taxon>
        <taxon>Bacillati</taxon>
        <taxon>Bacillota</taxon>
        <taxon>Bacilli</taxon>
        <taxon>Lactobacillales</taxon>
        <taxon>Enterococcaceae</taxon>
        <taxon>Enterococcus</taxon>
    </lineage>
</organism>
<dbReference type="HOGENOM" id="CLU_111226_4_2_9"/>
<accession>A0A125W7Y3</accession>
<dbReference type="PANTHER" id="PTHR43415">
    <property type="entry name" value="SPERMIDINE N(1)-ACETYLTRANSFERASE"/>
    <property type="match status" value="1"/>
</dbReference>
<dbReference type="EMBL" id="AEBR01000025">
    <property type="protein sequence ID" value="EFM83479.1"/>
    <property type="molecule type" value="Genomic_DNA"/>
</dbReference>